<name>A0A6P2D951_9BACT</name>
<dbReference type="RefSeq" id="WP_162671400.1">
    <property type="nucleotide sequence ID" value="NZ_LR593886.1"/>
</dbReference>
<evidence type="ECO:0000313" key="1">
    <source>
        <dbReference type="EMBL" id="VTR97881.1"/>
    </source>
</evidence>
<dbReference type="EMBL" id="LR593886">
    <property type="protein sequence ID" value="VTR97881.1"/>
    <property type="molecule type" value="Genomic_DNA"/>
</dbReference>
<proteinExistence type="predicted"/>
<sequence>MIEAVSEGAMSVRQAMAFTGDSRGRLFQLMDAGVLEWFKAGRDRRITRKSLVEYLAALYVANK</sequence>
<evidence type="ECO:0008006" key="3">
    <source>
        <dbReference type="Google" id="ProtNLM"/>
    </source>
</evidence>
<dbReference type="Proteomes" id="UP000464178">
    <property type="component" value="Chromosome"/>
</dbReference>
<protein>
    <recommendedName>
        <fullName evidence="3">Helix-turn-helix domain-containing protein</fullName>
    </recommendedName>
</protein>
<dbReference type="KEGG" id="gms:SOIL9_04950"/>
<evidence type="ECO:0000313" key="2">
    <source>
        <dbReference type="Proteomes" id="UP000464178"/>
    </source>
</evidence>
<accession>A0A6P2D951</accession>
<gene>
    <name evidence="1" type="ORF">SOIL9_04950</name>
</gene>
<organism evidence="1 2">
    <name type="scientific">Gemmata massiliana</name>
    <dbReference type="NCBI Taxonomy" id="1210884"/>
    <lineage>
        <taxon>Bacteria</taxon>
        <taxon>Pseudomonadati</taxon>
        <taxon>Planctomycetota</taxon>
        <taxon>Planctomycetia</taxon>
        <taxon>Gemmatales</taxon>
        <taxon>Gemmataceae</taxon>
        <taxon>Gemmata</taxon>
    </lineage>
</organism>
<keyword evidence="2" id="KW-1185">Reference proteome</keyword>
<reference evidence="1 2" key="1">
    <citation type="submission" date="2019-05" db="EMBL/GenBank/DDBJ databases">
        <authorList>
            <consortium name="Science for Life Laboratories"/>
        </authorList>
    </citation>
    <scope>NUCLEOTIDE SEQUENCE [LARGE SCALE GENOMIC DNA]</scope>
    <source>
        <strain evidence="1">Soil9</strain>
    </source>
</reference>
<dbReference type="AlphaFoldDB" id="A0A6P2D951"/>